<comment type="caution">
    <text evidence="10">The sequence shown here is derived from an EMBL/GenBank/DDBJ whole genome shotgun (WGS) entry which is preliminary data.</text>
</comment>
<feature type="signal peptide" evidence="9">
    <location>
        <begin position="1"/>
        <end position="20"/>
    </location>
</feature>
<dbReference type="PANTHER" id="PTHR12145:SF41">
    <property type="entry name" value="MANNAN ENDO-1,6-ALPHA-MANNOSIDASE"/>
    <property type="match status" value="1"/>
</dbReference>
<protein>
    <recommendedName>
        <fullName evidence="3">mannan endo-1,6-alpha-mannosidase</fullName>
        <ecNumber evidence="3">3.2.1.101</ecNumber>
    </recommendedName>
</protein>
<keyword evidence="8" id="KW-0472">Membrane</keyword>
<evidence type="ECO:0000256" key="8">
    <source>
        <dbReference type="SAM" id="Phobius"/>
    </source>
</evidence>
<keyword evidence="8" id="KW-1133">Transmembrane helix</keyword>
<comment type="catalytic activity">
    <reaction evidence="1">
        <text>Random hydrolysis of (1-&gt;6)-alpha-D-mannosidic linkages in unbranched (1-&gt;6)-mannans.</text>
        <dbReference type="EC" id="3.2.1.101"/>
    </reaction>
</comment>
<accession>A0A5N6K319</accession>
<evidence type="ECO:0000256" key="3">
    <source>
        <dbReference type="ARBA" id="ARBA00012350"/>
    </source>
</evidence>
<keyword evidence="5" id="KW-0378">Hydrolase</keyword>
<evidence type="ECO:0000313" key="10">
    <source>
        <dbReference type="EMBL" id="KAB8296726.1"/>
    </source>
</evidence>
<dbReference type="GO" id="GO:0009272">
    <property type="term" value="P:fungal-type cell wall biogenesis"/>
    <property type="evidence" value="ECO:0007669"/>
    <property type="project" value="TreeGrafter"/>
</dbReference>
<dbReference type="EC" id="3.2.1.101" evidence="3"/>
<feature type="chain" id="PRO_5024798429" description="mannan endo-1,6-alpha-mannosidase" evidence="9">
    <location>
        <begin position="21"/>
        <end position="373"/>
    </location>
</feature>
<evidence type="ECO:0000256" key="4">
    <source>
        <dbReference type="ARBA" id="ARBA00022729"/>
    </source>
</evidence>
<dbReference type="InterPro" id="IPR014480">
    <property type="entry name" value="Mannan-1_6-alpha_mannosidase"/>
</dbReference>
<dbReference type="GO" id="GO:0016052">
    <property type="term" value="P:carbohydrate catabolic process"/>
    <property type="evidence" value="ECO:0007669"/>
    <property type="project" value="InterPro"/>
</dbReference>
<proteinExistence type="inferred from homology"/>
<dbReference type="PANTHER" id="PTHR12145">
    <property type="entry name" value="MANNAN ENDO-1,6-ALPHA-MANNOSIDASE DCW1"/>
    <property type="match status" value="1"/>
</dbReference>
<keyword evidence="11" id="KW-1185">Reference proteome</keyword>
<dbReference type="AlphaFoldDB" id="A0A5N6K319"/>
<dbReference type="Proteomes" id="UP000326757">
    <property type="component" value="Unassembled WGS sequence"/>
</dbReference>
<feature type="transmembrane region" description="Helical" evidence="8">
    <location>
        <begin position="349"/>
        <end position="372"/>
    </location>
</feature>
<dbReference type="Gene3D" id="1.50.10.20">
    <property type="match status" value="1"/>
</dbReference>
<dbReference type="SUPFAM" id="SSF48208">
    <property type="entry name" value="Six-hairpin glycosidases"/>
    <property type="match status" value="1"/>
</dbReference>
<dbReference type="InterPro" id="IPR005198">
    <property type="entry name" value="Glyco_hydro_76"/>
</dbReference>
<evidence type="ECO:0000256" key="7">
    <source>
        <dbReference type="ARBA" id="ARBA00023295"/>
    </source>
</evidence>
<dbReference type="InterPro" id="IPR008928">
    <property type="entry name" value="6-hairpin_glycosidase_sf"/>
</dbReference>
<name>A0A5N6K319_MONLA</name>
<keyword evidence="7" id="KW-0326">Glycosidase</keyword>
<dbReference type="OrthoDB" id="4187847at2759"/>
<evidence type="ECO:0000256" key="5">
    <source>
        <dbReference type="ARBA" id="ARBA00022801"/>
    </source>
</evidence>
<gene>
    <name evidence="10" type="ORF">EYC80_002146</name>
</gene>
<dbReference type="Pfam" id="PF03663">
    <property type="entry name" value="Glyco_hydro_76"/>
    <property type="match status" value="1"/>
</dbReference>
<comment type="similarity">
    <text evidence="2">Belongs to the glycosyl hydrolase 76 family.</text>
</comment>
<evidence type="ECO:0000256" key="1">
    <source>
        <dbReference type="ARBA" id="ARBA00001452"/>
    </source>
</evidence>
<evidence type="ECO:0000256" key="2">
    <source>
        <dbReference type="ARBA" id="ARBA00009699"/>
    </source>
</evidence>
<evidence type="ECO:0000256" key="6">
    <source>
        <dbReference type="ARBA" id="ARBA00023180"/>
    </source>
</evidence>
<dbReference type="EMBL" id="VIGI01000008">
    <property type="protein sequence ID" value="KAB8296726.1"/>
    <property type="molecule type" value="Genomic_DNA"/>
</dbReference>
<evidence type="ECO:0000256" key="9">
    <source>
        <dbReference type="SAM" id="SignalP"/>
    </source>
</evidence>
<reference evidence="10 11" key="1">
    <citation type="submission" date="2019-06" db="EMBL/GenBank/DDBJ databases">
        <title>Genome Sequence of the Brown Rot Fungal Pathogen Monilinia laxa.</title>
        <authorList>
            <person name="De Miccolis Angelini R.M."/>
            <person name="Landi L."/>
            <person name="Abate D."/>
            <person name="Pollastro S."/>
            <person name="Romanazzi G."/>
            <person name="Faretra F."/>
        </authorList>
    </citation>
    <scope>NUCLEOTIDE SEQUENCE [LARGE SCALE GENOMIC DNA]</scope>
    <source>
        <strain evidence="10 11">Mlax316</strain>
    </source>
</reference>
<organism evidence="10 11">
    <name type="scientific">Monilinia laxa</name>
    <name type="common">Brown rot fungus</name>
    <name type="synonym">Sclerotinia laxa</name>
    <dbReference type="NCBI Taxonomy" id="61186"/>
    <lineage>
        <taxon>Eukaryota</taxon>
        <taxon>Fungi</taxon>
        <taxon>Dikarya</taxon>
        <taxon>Ascomycota</taxon>
        <taxon>Pezizomycotina</taxon>
        <taxon>Leotiomycetes</taxon>
        <taxon>Helotiales</taxon>
        <taxon>Sclerotiniaceae</taxon>
        <taxon>Monilinia</taxon>
    </lineage>
</organism>
<keyword evidence="8" id="KW-0812">Transmembrane</keyword>
<keyword evidence="6" id="KW-0325">Glycoprotein</keyword>
<dbReference type="GO" id="GO:0008496">
    <property type="term" value="F:mannan endo-1,6-alpha-mannosidase activity"/>
    <property type="evidence" value="ECO:0007669"/>
    <property type="project" value="UniProtKB-EC"/>
</dbReference>
<evidence type="ECO:0000313" key="11">
    <source>
        <dbReference type="Proteomes" id="UP000326757"/>
    </source>
</evidence>
<keyword evidence="4 9" id="KW-0732">Signal</keyword>
<sequence length="373" mass="40153">MVSSKSFVVIAAFSIIPVQCIDLNVTSTDSIKSASRIIAKDLTKSLGNDDQSFWALAAMSAAEARLVEVQNHTWFDLANSVFNEQAARWDDKTCNGGLRWQIFSFNNGYTYKNSISNGNFFQLAARLAAYTGNSTYFDWATRAWNWTKVSGIIDDDFNVFDGADISENCSSVNRIQFSESAGTFIAGAAYMYNYTNADNQWKTSLDGLLNKTTSIFFPAGIATEIACESKNVCNIDQRAFKGLLGKWLVDTIQVAPYTEDIINAKLTTTAQAAVKSCSDEGCALDWSSKETNSSTGVGEQIDALNYVQGLLHSQAVAPATQNTSNATKVGSGDSTSTSASAIASATKNAAVGIVLGQSVLSFSIFGFIAFLLL</sequence>